<sequence>MNLTDETDFQNTSIIFLHQTKIKTQIIYSITLLFLVIAVLTLPFIYTTVSVKGNGSMQSNIEKAELLVPVSGRITSINLTDNKNVKKGQLLLNIDPTLPEKQNMILSNRTNELKGLLNDALLVLKLVDLSNAGEPALQTGLYSANWQQYKEQNQNAINAKEQAYKVYSRYEILFNKKVVTQVEYEQYKFNYEQACSDLKLVAKRYKTQWQTESNQYRKEIKDLENQHVQVSEQEKLYKLTARISGTIQNLAGLQVGSFVSTGQKIAEISPDSALLAVSYIKPSDIGLIKKGQQVRFQIDAFNYNQWGLLSGKVEDISDDILLINQSPYFKVKCKLEKGYLQLKNGYKGHVKKGMTFGARFTITKRSLYQLLYDKVDDWLNPSS</sequence>
<evidence type="ECO:0000313" key="10">
    <source>
        <dbReference type="Proteomes" id="UP001595792"/>
    </source>
</evidence>
<keyword evidence="4 6" id="KW-0472">Membrane</keyword>
<keyword evidence="3 6" id="KW-1133">Transmembrane helix</keyword>
<dbReference type="Pfam" id="PF26002">
    <property type="entry name" value="Beta-barrel_AprE"/>
    <property type="match status" value="1"/>
</dbReference>
<organism evidence="9 10">
    <name type="scientific">Pedobacter jamesrossensis</name>
    <dbReference type="NCBI Taxonomy" id="1908238"/>
    <lineage>
        <taxon>Bacteria</taxon>
        <taxon>Pseudomonadati</taxon>
        <taxon>Bacteroidota</taxon>
        <taxon>Sphingobacteriia</taxon>
        <taxon>Sphingobacteriales</taxon>
        <taxon>Sphingobacteriaceae</taxon>
        <taxon>Pedobacter</taxon>
    </lineage>
</organism>
<feature type="transmembrane region" description="Helical" evidence="6">
    <location>
        <begin position="26"/>
        <end position="46"/>
    </location>
</feature>
<reference evidence="10" key="1">
    <citation type="journal article" date="2019" name="Int. J. Syst. Evol. Microbiol.">
        <title>The Global Catalogue of Microorganisms (GCM) 10K type strain sequencing project: providing services to taxonomists for standard genome sequencing and annotation.</title>
        <authorList>
            <consortium name="The Broad Institute Genomics Platform"/>
            <consortium name="The Broad Institute Genome Sequencing Center for Infectious Disease"/>
            <person name="Wu L."/>
            <person name="Ma J."/>
        </authorList>
    </citation>
    <scope>NUCLEOTIDE SEQUENCE [LARGE SCALE GENOMIC DNA]</scope>
    <source>
        <strain evidence="10">CCM 8689</strain>
    </source>
</reference>
<evidence type="ECO:0000256" key="1">
    <source>
        <dbReference type="ARBA" id="ARBA00004167"/>
    </source>
</evidence>
<dbReference type="Proteomes" id="UP001595792">
    <property type="component" value="Unassembled WGS sequence"/>
</dbReference>
<dbReference type="Gene3D" id="2.40.50.100">
    <property type="match status" value="1"/>
</dbReference>
<dbReference type="Gene3D" id="2.40.30.170">
    <property type="match status" value="1"/>
</dbReference>
<evidence type="ECO:0000256" key="2">
    <source>
        <dbReference type="ARBA" id="ARBA00022692"/>
    </source>
</evidence>
<keyword evidence="5" id="KW-0175">Coiled coil</keyword>
<evidence type="ECO:0000256" key="6">
    <source>
        <dbReference type="SAM" id="Phobius"/>
    </source>
</evidence>
<accession>A0ABV8NPD5</accession>
<feature type="coiled-coil region" evidence="5">
    <location>
        <begin position="206"/>
        <end position="233"/>
    </location>
</feature>
<comment type="caution">
    <text evidence="9">The sequence shown here is derived from an EMBL/GenBank/DDBJ whole genome shotgun (WGS) entry which is preliminary data.</text>
</comment>
<evidence type="ECO:0000256" key="5">
    <source>
        <dbReference type="SAM" id="Coils"/>
    </source>
</evidence>
<evidence type="ECO:0000313" key="9">
    <source>
        <dbReference type="EMBL" id="MFC4198344.1"/>
    </source>
</evidence>
<dbReference type="EMBL" id="JBHSBY010000138">
    <property type="protein sequence ID" value="MFC4198344.1"/>
    <property type="molecule type" value="Genomic_DNA"/>
</dbReference>
<comment type="subcellular location">
    <subcellularLocation>
        <location evidence="1">Membrane</location>
        <topology evidence="1">Single-pass membrane protein</topology>
    </subcellularLocation>
</comment>
<evidence type="ECO:0000256" key="3">
    <source>
        <dbReference type="ARBA" id="ARBA00022989"/>
    </source>
</evidence>
<proteinExistence type="predicted"/>
<name>A0ABV8NPD5_9SPHI</name>
<keyword evidence="2 6" id="KW-0812">Transmembrane</keyword>
<feature type="domain" description="Multidrug resistance protein MdtA-like barrel-sandwich hybrid" evidence="7">
    <location>
        <begin position="63"/>
        <end position="265"/>
    </location>
</feature>
<dbReference type="InterPro" id="IPR058982">
    <property type="entry name" value="Beta-barrel_AprE"/>
</dbReference>
<dbReference type="RefSeq" id="WP_378962345.1">
    <property type="nucleotide sequence ID" value="NZ_JBHRXC010000016.1"/>
</dbReference>
<evidence type="ECO:0000256" key="4">
    <source>
        <dbReference type="ARBA" id="ARBA00023136"/>
    </source>
</evidence>
<evidence type="ECO:0000259" key="8">
    <source>
        <dbReference type="Pfam" id="PF26002"/>
    </source>
</evidence>
<dbReference type="Pfam" id="PF25917">
    <property type="entry name" value="BSH_RND"/>
    <property type="match status" value="1"/>
</dbReference>
<evidence type="ECO:0000259" key="7">
    <source>
        <dbReference type="Pfam" id="PF25917"/>
    </source>
</evidence>
<protein>
    <submittedName>
        <fullName evidence="9">HlyD family secretion protein</fullName>
    </submittedName>
</protein>
<keyword evidence="10" id="KW-1185">Reference proteome</keyword>
<dbReference type="PANTHER" id="PTHR30386">
    <property type="entry name" value="MEMBRANE FUSION SUBUNIT OF EMRAB-TOLC MULTIDRUG EFFLUX PUMP"/>
    <property type="match status" value="1"/>
</dbReference>
<dbReference type="InterPro" id="IPR050739">
    <property type="entry name" value="MFP"/>
</dbReference>
<dbReference type="PANTHER" id="PTHR30386:SF26">
    <property type="entry name" value="TRANSPORT PROTEIN COMB"/>
    <property type="match status" value="1"/>
</dbReference>
<feature type="domain" description="AprE-like beta-barrel" evidence="8">
    <location>
        <begin position="275"/>
        <end position="358"/>
    </location>
</feature>
<dbReference type="InterPro" id="IPR058625">
    <property type="entry name" value="MdtA-like_BSH"/>
</dbReference>
<gene>
    <name evidence="9" type="ORF">ACFOUY_16685</name>
</gene>